<organism evidence="2 3">
    <name type="scientific">Gallintestinimicrobium propionicum</name>
    <dbReference type="NCBI Taxonomy" id="2981770"/>
    <lineage>
        <taxon>Bacteria</taxon>
        <taxon>Bacillati</taxon>
        <taxon>Bacillota</taxon>
        <taxon>Clostridia</taxon>
        <taxon>Lachnospirales</taxon>
        <taxon>Lachnospiraceae</taxon>
        <taxon>Gallintestinimicrobium</taxon>
    </lineage>
</organism>
<accession>A0AAE3AVJ7</accession>
<evidence type="ECO:0000313" key="3">
    <source>
        <dbReference type="Proteomes" id="UP001199355"/>
    </source>
</evidence>
<sequence>MSTLYEITGQYLELFKMMESADNLEMKVITDTLDGMDGELEEKADGYAKIMAELDAEAVKFENEADRLAARAEQLHNRSKVLKDRLKAAMILCNRKKLKTDFYSFAICKNGGVAPMEVDEVAVPDDYMKKIPDMSKIREALTEGKVLPFATLKERGEHLRIK</sequence>
<keyword evidence="1" id="KW-0175">Coiled coil</keyword>
<reference evidence="2 3" key="1">
    <citation type="submission" date="2021-10" db="EMBL/GenBank/DDBJ databases">
        <title>Anaerobic single-cell dispensing facilitates the cultivation of human gut bacteria.</title>
        <authorList>
            <person name="Afrizal A."/>
        </authorList>
    </citation>
    <scope>NUCLEOTIDE SEQUENCE [LARGE SCALE GENOMIC DNA]</scope>
    <source>
        <strain evidence="2 3">CLA-AA-H244</strain>
    </source>
</reference>
<evidence type="ECO:0000256" key="1">
    <source>
        <dbReference type="SAM" id="Coils"/>
    </source>
</evidence>
<dbReference type="Pfam" id="PF05565">
    <property type="entry name" value="Sipho_Gp157"/>
    <property type="match status" value="1"/>
</dbReference>
<keyword evidence="3" id="KW-1185">Reference proteome</keyword>
<dbReference type="AlphaFoldDB" id="A0AAE3AVJ7"/>
<evidence type="ECO:0000313" key="2">
    <source>
        <dbReference type="EMBL" id="MCC2166137.1"/>
    </source>
</evidence>
<gene>
    <name evidence="2" type="ORF">LKD45_00215</name>
</gene>
<dbReference type="RefSeq" id="WP_308727377.1">
    <property type="nucleotide sequence ID" value="NZ_JAJEQF010000001.1"/>
</dbReference>
<feature type="coiled-coil region" evidence="1">
    <location>
        <begin position="51"/>
        <end position="85"/>
    </location>
</feature>
<proteinExistence type="predicted"/>
<dbReference type="Proteomes" id="UP001199355">
    <property type="component" value="Unassembled WGS sequence"/>
</dbReference>
<protein>
    <submittedName>
        <fullName evidence="2">Siphovirus Gp157 family protein</fullName>
    </submittedName>
</protein>
<dbReference type="EMBL" id="JAJEQF010000001">
    <property type="protein sequence ID" value="MCC2166137.1"/>
    <property type="molecule type" value="Genomic_DNA"/>
</dbReference>
<comment type="caution">
    <text evidence="2">The sequence shown here is derived from an EMBL/GenBank/DDBJ whole genome shotgun (WGS) entry which is preliminary data.</text>
</comment>
<dbReference type="InterPro" id="IPR008840">
    <property type="entry name" value="Sipho_Gp157"/>
</dbReference>
<name>A0AAE3AVJ7_9FIRM</name>